<dbReference type="InterPro" id="IPR032386">
    <property type="entry name" value="FlgT_M"/>
</dbReference>
<dbReference type="EMBL" id="RJUK01000001">
    <property type="protein sequence ID" value="ROQ21435.1"/>
    <property type="molecule type" value="Genomic_DNA"/>
</dbReference>
<keyword evidence="4" id="KW-0969">Cilium</keyword>
<feature type="domain" description="Flagellar assembly protein T middle" evidence="3">
    <location>
        <begin position="84"/>
        <end position="242"/>
    </location>
</feature>
<comment type="caution">
    <text evidence="4">The sequence shown here is derived from an EMBL/GenBank/DDBJ whole genome shotgun (WGS) entry which is preliminary data.</text>
</comment>
<keyword evidence="2" id="KW-0732">Signal</keyword>
<keyword evidence="4" id="KW-0966">Cell projection</keyword>
<evidence type="ECO:0000259" key="3">
    <source>
        <dbReference type="Pfam" id="PF16539"/>
    </source>
</evidence>
<name>A0A3N1NZ30_9GAMM</name>
<proteinExistence type="predicted"/>
<accession>A0A3N1NZ30</accession>
<organism evidence="4 5">
    <name type="scientific">Marinimicrobium koreense</name>
    <dbReference type="NCBI Taxonomy" id="306545"/>
    <lineage>
        <taxon>Bacteria</taxon>
        <taxon>Pseudomonadati</taxon>
        <taxon>Pseudomonadota</taxon>
        <taxon>Gammaproteobacteria</taxon>
        <taxon>Cellvibrionales</taxon>
        <taxon>Cellvibrionaceae</taxon>
        <taxon>Marinimicrobium</taxon>
    </lineage>
</organism>
<dbReference type="Proteomes" id="UP000273643">
    <property type="component" value="Unassembled WGS sequence"/>
</dbReference>
<feature type="region of interest" description="Disordered" evidence="1">
    <location>
        <begin position="33"/>
        <end position="75"/>
    </location>
</feature>
<dbReference type="AlphaFoldDB" id="A0A3N1NZ30"/>
<evidence type="ECO:0000313" key="4">
    <source>
        <dbReference type="EMBL" id="ROQ21435.1"/>
    </source>
</evidence>
<dbReference type="RefSeq" id="WP_170162890.1">
    <property type="nucleotide sequence ID" value="NZ_RJUK01000001.1"/>
</dbReference>
<protein>
    <submittedName>
        <fullName evidence="4">Flagellar assembly T-like protein</fullName>
    </submittedName>
</protein>
<evidence type="ECO:0000256" key="1">
    <source>
        <dbReference type="SAM" id="MobiDB-lite"/>
    </source>
</evidence>
<evidence type="ECO:0000313" key="5">
    <source>
        <dbReference type="Proteomes" id="UP000273643"/>
    </source>
</evidence>
<dbReference type="Gene3D" id="3.40.50.10610">
    <property type="entry name" value="ABC-type transport auxiliary lipoprotein component"/>
    <property type="match status" value="1"/>
</dbReference>
<evidence type="ECO:0000256" key="2">
    <source>
        <dbReference type="SAM" id="SignalP"/>
    </source>
</evidence>
<keyword evidence="4" id="KW-0282">Flagellum</keyword>
<sequence length="380" mass="41446">MTKYSRLPLPLAPARNALLLLVATALMGDATAGPSQPHFGSHPQGTHGQHTAQYEPVSGSDPDAPHPAATASPSTAALACPHGAREYRKSLLITAFPRRERAEANAGGLSGAEQALAERLGEHLARGNQLFQYQLIGQSLPEPSANSGQPIRQLAREHGTQLVLSGTLHDLGMARPGDALNPGLVTRARNAAVSTLRLKPEWDTRQRDFVLQLNLHDGHTGQRLHTRSYRLAGIWNPRRPERARFGTPAFWETDYGQKIEAVLAEAGRALNEVIRCQPLVARLDPPHSGATTLLHAGHVQGLQVGDRLPLHRISLRPIPGEYRQYSAHRLESGVHLRVEKVHPQTSEVRLEGATSLHGEHYAVTPGQAPSENEVYTWLQN</sequence>
<feature type="chain" id="PRO_5018240231" evidence="2">
    <location>
        <begin position="33"/>
        <end position="380"/>
    </location>
</feature>
<feature type="signal peptide" evidence="2">
    <location>
        <begin position="1"/>
        <end position="32"/>
    </location>
</feature>
<feature type="compositionally biased region" description="Polar residues" evidence="1">
    <location>
        <begin position="43"/>
        <end position="52"/>
    </location>
</feature>
<dbReference type="Pfam" id="PF16539">
    <property type="entry name" value="FlgT_M"/>
    <property type="match status" value="1"/>
</dbReference>
<gene>
    <name evidence="4" type="ORF">EDC38_2059</name>
</gene>
<feature type="compositionally biased region" description="Low complexity" evidence="1">
    <location>
        <begin position="66"/>
        <end position="75"/>
    </location>
</feature>
<reference evidence="4 5" key="1">
    <citation type="submission" date="2018-11" db="EMBL/GenBank/DDBJ databases">
        <title>Genomic Encyclopedia of Type Strains, Phase IV (KMG-IV): sequencing the most valuable type-strain genomes for metagenomic binning, comparative biology and taxonomic classification.</title>
        <authorList>
            <person name="Goeker M."/>
        </authorList>
    </citation>
    <scope>NUCLEOTIDE SEQUENCE [LARGE SCALE GENOMIC DNA]</scope>
    <source>
        <strain evidence="4 5">DSM 16974</strain>
    </source>
</reference>
<keyword evidence="5" id="KW-1185">Reference proteome</keyword>